<dbReference type="SFLD" id="SFLDG01129">
    <property type="entry name" value="C1.5:_HAD__Beta-PGM__Phosphata"/>
    <property type="match status" value="1"/>
</dbReference>
<dbReference type="AlphaFoldDB" id="A0A066W554"/>
<dbReference type="Gene3D" id="1.10.150.240">
    <property type="entry name" value="Putative phosphatase, domain 2"/>
    <property type="match status" value="1"/>
</dbReference>
<dbReference type="SFLD" id="SFLDS00003">
    <property type="entry name" value="Haloacid_Dehalogenase"/>
    <property type="match status" value="1"/>
</dbReference>
<dbReference type="Proteomes" id="UP000027361">
    <property type="component" value="Unassembled WGS sequence"/>
</dbReference>
<dbReference type="InterPro" id="IPR051806">
    <property type="entry name" value="HAD-like_SPP"/>
</dbReference>
<sequence length="263" mass="28182">MATELEVDAVLFDMDGTLIDSTPAVNQTWKEWIDKYNLDFDYVMSRAHGCRTVENLRNLVGLSEDQLADGTKAFEGRIAELAAEAKQTNGPGQIISLPGARELLAQINAGREKDPERRAGWAIVTSATKAYASKGFAASGVASAPPEVFVTADIVSKGKPDPEPYLRGAELTGSNPKRCIVVEDAPPGVVSGKRAGAHVIGLRTTHDGAKQWANGADFVVEDLRKVSARWEGGGKDAKLFIRVESEPKPHHVLSNGTVNGKAH</sequence>
<dbReference type="OrthoDB" id="40579at2759"/>
<dbReference type="RefSeq" id="XP_013243318.1">
    <property type="nucleotide sequence ID" value="XM_013387864.1"/>
</dbReference>
<dbReference type="InterPro" id="IPR036412">
    <property type="entry name" value="HAD-like_sf"/>
</dbReference>
<gene>
    <name evidence="1" type="ORF">K437DRAFT_235559</name>
</gene>
<accession>A0A066W554</accession>
<dbReference type="OMA" id="HGRQGYA"/>
<dbReference type="GeneID" id="25262900"/>
<dbReference type="Pfam" id="PF00702">
    <property type="entry name" value="Hydrolase"/>
    <property type="match status" value="1"/>
</dbReference>
<dbReference type="InterPro" id="IPR023214">
    <property type="entry name" value="HAD_sf"/>
</dbReference>
<dbReference type="HOGENOM" id="CLU_045011_13_4_1"/>
<evidence type="ECO:0000313" key="1">
    <source>
        <dbReference type="EMBL" id="KDN45880.1"/>
    </source>
</evidence>
<protein>
    <submittedName>
        <fullName evidence="1">HAD-like protein</fullName>
    </submittedName>
</protein>
<dbReference type="EMBL" id="JMSN01000039">
    <property type="protein sequence ID" value="KDN45880.1"/>
    <property type="molecule type" value="Genomic_DNA"/>
</dbReference>
<dbReference type="STRING" id="1037660.A0A066W554"/>
<dbReference type="InterPro" id="IPR023198">
    <property type="entry name" value="PGP-like_dom2"/>
</dbReference>
<dbReference type="InterPro" id="IPR006439">
    <property type="entry name" value="HAD-SF_hydro_IA"/>
</dbReference>
<keyword evidence="2" id="KW-1185">Reference proteome</keyword>
<dbReference type="PANTHER" id="PTHR43481">
    <property type="entry name" value="FRUCTOSE-1-PHOSPHATE PHOSPHATASE"/>
    <property type="match status" value="1"/>
</dbReference>
<proteinExistence type="predicted"/>
<dbReference type="InParanoid" id="A0A066W554"/>
<comment type="caution">
    <text evidence="1">The sequence shown here is derived from an EMBL/GenBank/DDBJ whole genome shotgun (WGS) entry which is preliminary data.</text>
</comment>
<organism evidence="1 2">
    <name type="scientific">Tilletiaria anomala (strain ATCC 24038 / CBS 436.72 / UBC 951)</name>
    <dbReference type="NCBI Taxonomy" id="1037660"/>
    <lineage>
        <taxon>Eukaryota</taxon>
        <taxon>Fungi</taxon>
        <taxon>Dikarya</taxon>
        <taxon>Basidiomycota</taxon>
        <taxon>Ustilaginomycotina</taxon>
        <taxon>Exobasidiomycetes</taxon>
        <taxon>Georgefischeriales</taxon>
        <taxon>Tilletiariaceae</taxon>
        <taxon>Tilletiaria</taxon>
    </lineage>
</organism>
<dbReference type="SUPFAM" id="SSF56784">
    <property type="entry name" value="HAD-like"/>
    <property type="match status" value="1"/>
</dbReference>
<dbReference type="Gene3D" id="3.40.50.1000">
    <property type="entry name" value="HAD superfamily/HAD-like"/>
    <property type="match status" value="1"/>
</dbReference>
<evidence type="ECO:0000313" key="2">
    <source>
        <dbReference type="Proteomes" id="UP000027361"/>
    </source>
</evidence>
<dbReference type="PANTHER" id="PTHR43481:SF4">
    <property type="entry name" value="GLYCEROL-1-PHOSPHATE PHOSPHOHYDROLASE 1-RELATED"/>
    <property type="match status" value="1"/>
</dbReference>
<reference evidence="1 2" key="1">
    <citation type="submission" date="2014-05" db="EMBL/GenBank/DDBJ databases">
        <title>Draft genome sequence of a rare smut relative, Tilletiaria anomala UBC 951.</title>
        <authorList>
            <consortium name="DOE Joint Genome Institute"/>
            <person name="Toome M."/>
            <person name="Kuo A."/>
            <person name="Henrissat B."/>
            <person name="Lipzen A."/>
            <person name="Tritt A."/>
            <person name="Yoshinaga Y."/>
            <person name="Zane M."/>
            <person name="Barry K."/>
            <person name="Grigoriev I.V."/>
            <person name="Spatafora J.W."/>
            <person name="Aimea M.C."/>
        </authorList>
    </citation>
    <scope>NUCLEOTIDE SEQUENCE [LARGE SCALE GENOMIC DNA]</scope>
    <source>
        <strain evidence="1 2">UBC 951</strain>
    </source>
</reference>
<name>A0A066W554_TILAU</name>
<dbReference type="GO" id="GO:0050308">
    <property type="term" value="F:sugar-phosphatase activity"/>
    <property type="evidence" value="ECO:0007669"/>
    <property type="project" value="TreeGrafter"/>
</dbReference>
<dbReference type="NCBIfam" id="TIGR01509">
    <property type="entry name" value="HAD-SF-IA-v3"/>
    <property type="match status" value="1"/>
</dbReference>